<dbReference type="AlphaFoldDB" id="A0A0F9AH33"/>
<proteinExistence type="predicted"/>
<protein>
    <submittedName>
        <fullName evidence="1">Uncharacterized protein</fullName>
    </submittedName>
</protein>
<evidence type="ECO:0000313" key="1">
    <source>
        <dbReference type="EMBL" id="KKK71461.1"/>
    </source>
</evidence>
<reference evidence="1" key="1">
    <citation type="journal article" date="2015" name="Nature">
        <title>Complex archaea that bridge the gap between prokaryotes and eukaryotes.</title>
        <authorList>
            <person name="Spang A."/>
            <person name="Saw J.H."/>
            <person name="Jorgensen S.L."/>
            <person name="Zaremba-Niedzwiedzka K."/>
            <person name="Martijn J."/>
            <person name="Lind A.E."/>
            <person name="van Eijk R."/>
            <person name="Schleper C."/>
            <person name="Guy L."/>
            <person name="Ettema T.J."/>
        </authorList>
    </citation>
    <scope>NUCLEOTIDE SEQUENCE</scope>
</reference>
<sequence>MHQGFDVGDMRQREDTAAVDVLIMRHVPRDHREPHIDPPEKGLDLGHLGHLAGGGDEIDADQLEITTPLSLIVAPASGLQTAIGRVESYLIDPDGHVLWQLENIEAALKDLYELAESATGAAASTTSFPWDPRLHWESSFLDSLRNAESNLLLLAEQMFA</sequence>
<dbReference type="EMBL" id="LAZR01057724">
    <property type="protein sequence ID" value="KKK71461.1"/>
    <property type="molecule type" value="Genomic_DNA"/>
</dbReference>
<accession>A0A0F9AH33</accession>
<name>A0A0F9AH33_9ZZZZ</name>
<feature type="non-terminal residue" evidence="1">
    <location>
        <position position="160"/>
    </location>
</feature>
<gene>
    <name evidence="1" type="ORF">LCGC14_2913700</name>
</gene>
<comment type="caution">
    <text evidence="1">The sequence shown here is derived from an EMBL/GenBank/DDBJ whole genome shotgun (WGS) entry which is preliminary data.</text>
</comment>
<organism evidence="1">
    <name type="scientific">marine sediment metagenome</name>
    <dbReference type="NCBI Taxonomy" id="412755"/>
    <lineage>
        <taxon>unclassified sequences</taxon>
        <taxon>metagenomes</taxon>
        <taxon>ecological metagenomes</taxon>
    </lineage>
</organism>